<keyword evidence="1" id="KW-0238">DNA-binding</keyword>
<sequence length="78" mass="9183">MPQKKVGKWVEVAYSLNVSAIFLDHINNPIERVKKLPSGFKDGLYLMQYRRPQYWIESQAKDLGLKVVYVDPHYFSTH</sequence>
<reference evidence="2 3" key="1">
    <citation type="submission" date="2020-02" db="EMBL/GenBank/DDBJ databases">
        <title>Comparative genome analysis reveals the metabolism and evolution of the thermophilic archaeal genus Metallosphaera.</title>
        <authorList>
            <person name="Jiang C."/>
        </authorList>
    </citation>
    <scope>NUCLEOTIDE SEQUENCE [LARGE SCALE GENOMIC DNA]</scope>
    <source>
        <strain evidence="2 3">Ric-A</strain>
    </source>
</reference>
<proteinExistence type="predicted"/>
<evidence type="ECO:0000313" key="2">
    <source>
        <dbReference type="EMBL" id="QKR01131.1"/>
    </source>
</evidence>
<dbReference type="KEGG" id="mten:GWK48_10920"/>
<accession>A0A6N0P156</accession>
<evidence type="ECO:0000256" key="1">
    <source>
        <dbReference type="ARBA" id="ARBA00023125"/>
    </source>
</evidence>
<name>A0A6N0P156_9CREN</name>
<evidence type="ECO:0000313" key="3">
    <source>
        <dbReference type="Proteomes" id="UP000509301"/>
    </source>
</evidence>
<keyword evidence="3" id="KW-1185">Reference proteome</keyword>
<protein>
    <submittedName>
        <fullName evidence="2">IS200/IS605 family element transposase accessory protein TnpB</fullName>
    </submittedName>
</protein>
<dbReference type="NCBIfam" id="TIGR01766">
    <property type="entry name" value="IS200/IS605 family accessory protein TnpB-like domain"/>
    <property type="match status" value="1"/>
</dbReference>
<gene>
    <name evidence="2" type="primary">tnpB</name>
    <name evidence="2" type="ORF">GWK48_10920</name>
</gene>
<dbReference type="AlphaFoldDB" id="A0A6N0P156"/>
<dbReference type="Proteomes" id="UP000509301">
    <property type="component" value="Chromosome"/>
</dbReference>
<dbReference type="InterPro" id="IPR010095">
    <property type="entry name" value="Cas12f1-like_TNB"/>
</dbReference>
<dbReference type="GO" id="GO:0003677">
    <property type="term" value="F:DNA binding"/>
    <property type="evidence" value="ECO:0007669"/>
    <property type="project" value="UniProtKB-KW"/>
</dbReference>
<dbReference type="OrthoDB" id="42545at2157"/>
<dbReference type="EMBL" id="CP049074">
    <property type="protein sequence ID" value="QKR01131.1"/>
    <property type="molecule type" value="Genomic_DNA"/>
</dbReference>
<organism evidence="2 3">
    <name type="scientific">Metallosphaera tengchongensis</name>
    <dbReference type="NCBI Taxonomy" id="1532350"/>
    <lineage>
        <taxon>Archaea</taxon>
        <taxon>Thermoproteota</taxon>
        <taxon>Thermoprotei</taxon>
        <taxon>Sulfolobales</taxon>
        <taxon>Sulfolobaceae</taxon>
        <taxon>Metallosphaera</taxon>
    </lineage>
</organism>